<evidence type="ECO:0000313" key="4">
    <source>
        <dbReference type="EMBL" id="PPQ71705.1"/>
    </source>
</evidence>
<keyword evidence="2" id="KW-0624">Polysaccharide degradation</keyword>
<keyword evidence="3" id="KW-0732">Signal</keyword>
<keyword evidence="2" id="KW-0378">Hydrolase</keyword>
<dbReference type="EMBL" id="NHTK01005904">
    <property type="protein sequence ID" value="PPQ71705.1"/>
    <property type="molecule type" value="Genomic_DNA"/>
</dbReference>
<dbReference type="InterPro" id="IPR002594">
    <property type="entry name" value="GH12"/>
</dbReference>
<protein>
    <recommendedName>
        <fullName evidence="6">Glycoside hydrolase family 12 protein</fullName>
    </recommendedName>
</protein>
<dbReference type="GO" id="GO:0000272">
    <property type="term" value="P:polysaccharide catabolic process"/>
    <property type="evidence" value="ECO:0007669"/>
    <property type="project" value="UniProtKB-KW"/>
</dbReference>
<proteinExistence type="inferred from homology"/>
<dbReference type="InterPro" id="IPR013320">
    <property type="entry name" value="ConA-like_dom_sf"/>
</dbReference>
<feature type="signal peptide" evidence="3">
    <location>
        <begin position="1"/>
        <end position="23"/>
    </location>
</feature>
<dbReference type="Gene3D" id="2.60.120.180">
    <property type="match status" value="1"/>
</dbReference>
<dbReference type="STRING" id="181874.A0A409VZN5"/>
<dbReference type="InParanoid" id="A0A409VZN5"/>
<evidence type="ECO:0000256" key="1">
    <source>
        <dbReference type="ARBA" id="ARBA00005519"/>
    </source>
</evidence>
<keyword evidence="2" id="KW-0326">Glycosidase</keyword>
<feature type="chain" id="PRO_5019059372" description="Glycoside hydrolase family 12 protein" evidence="3">
    <location>
        <begin position="24"/>
        <end position="265"/>
    </location>
</feature>
<comment type="similarity">
    <text evidence="1 2">Belongs to the glycosyl hydrolase 12 (cellulase H) family.</text>
</comment>
<dbReference type="AlphaFoldDB" id="A0A409VZN5"/>
<dbReference type="Pfam" id="PF01670">
    <property type="entry name" value="Glyco_hydro_12"/>
    <property type="match status" value="1"/>
</dbReference>
<evidence type="ECO:0000313" key="5">
    <source>
        <dbReference type="Proteomes" id="UP000284842"/>
    </source>
</evidence>
<dbReference type="InterPro" id="IPR013319">
    <property type="entry name" value="GH11/12"/>
</dbReference>
<evidence type="ECO:0000256" key="3">
    <source>
        <dbReference type="SAM" id="SignalP"/>
    </source>
</evidence>
<dbReference type="PANTHER" id="PTHR34002">
    <property type="entry name" value="BLR1656 PROTEIN"/>
    <property type="match status" value="1"/>
</dbReference>
<evidence type="ECO:0000256" key="2">
    <source>
        <dbReference type="RuleBase" id="RU361163"/>
    </source>
</evidence>
<comment type="caution">
    <text evidence="4">The sequence shown here is derived from an EMBL/GenBank/DDBJ whole genome shotgun (WGS) entry which is preliminary data.</text>
</comment>
<dbReference type="Proteomes" id="UP000284842">
    <property type="component" value="Unassembled WGS sequence"/>
</dbReference>
<dbReference type="PANTHER" id="PTHR34002:SF9">
    <property type="entry name" value="XYLOGLUCAN-SPECIFIC ENDO-BETA-1,4-GLUCANASE A"/>
    <property type="match status" value="1"/>
</dbReference>
<reference evidence="4 5" key="1">
    <citation type="journal article" date="2018" name="Evol. Lett.">
        <title>Horizontal gene cluster transfer increased hallucinogenic mushroom diversity.</title>
        <authorList>
            <person name="Reynolds H.T."/>
            <person name="Vijayakumar V."/>
            <person name="Gluck-Thaler E."/>
            <person name="Korotkin H.B."/>
            <person name="Matheny P.B."/>
            <person name="Slot J.C."/>
        </authorList>
    </citation>
    <scope>NUCLEOTIDE SEQUENCE [LARGE SCALE GENOMIC DNA]</scope>
    <source>
        <strain evidence="4 5">2629</strain>
    </source>
</reference>
<gene>
    <name evidence="4" type="ORF">CVT24_007902</name>
</gene>
<keyword evidence="5" id="KW-1185">Reference proteome</keyword>
<dbReference type="GO" id="GO:0008810">
    <property type="term" value="F:cellulase activity"/>
    <property type="evidence" value="ECO:0007669"/>
    <property type="project" value="InterPro"/>
</dbReference>
<dbReference type="OrthoDB" id="89349at2759"/>
<name>A0A409VZN5_9AGAR</name>
<accession>A0A409VZN5</accession>
<dbReference type="SUPFAM" id="SSF49899">
    <property type="entry name" value="Concanavalin A-like lectins/glucanases"/>
    <property type="match status" value="1"/>
</dbReference>
<keyword evidence="2" id="KW-0119">Carbohydrate metabolism</keyword>
<evidence type="ECO:0008006" key="6">
    <source>
        <dbReference type="Google" id="ProtNLM"/>
    </source>
</evidence>
<organism evidence="4 5">
    <name type="scientific">Panaeolus cyanescens</name>
    <dbReference type="NCBI Taxonomy" id="181874"/>
    <lineage>
        <taxon>Eukaryota</taxon>
        <taxon>Fungi</taxon>
        <taxon>Dikarya</taxon>
        <taxon>Basidiomycota</taxon>
        <taxon>Agaricomycotina</taxon>
        <taxon>Agaricomycetes</taxon>
        <taxon>Agaricomycetidae</taxon>
        <taxon>Agaricales</taxon>
        <taxon>Agaricineae</taxon>
        <taxon>Galeropsidaceae</taxon>
        <taxon>Panaeolus</taxon>
    </lineage>
</organism>
<sequence length="265" mass="29037">MVFINFKSLSALIIMGVVGGAVASPAPAPVPATHELAKRGRLLTGKYDSEAVPGGRFLIKNNLWGMEKATSGWQQTQVTATNNDAVIWYTRYSWQGAPYEVKSYASLDLIAGMNKRIYEIGWISTIWNWRISNASGDLIANVAYDLWLSHTPGTQGATGSTTYEIMIWLSSRGGAQPIGSRVGSANINGHNWAVWRGTVQNWAVISFVPSWEMTNFSQDLKPFLNYLVNSQGVPSSQYLVQAQAGTEPFIGSATFNADWFTMAVN</sequence>